<dbReference type="PANTHER" id="PTHR43798:SF33">
    <property type="entry name" value="HYDROLASE, PUTATIVE (AFU_ORTHOLOGUE AFUA_2G14860)-RELATED"/>
    <property type="match status" value="1"/>
</dbReference>
<gene>
    <name evidence="2" type="ORF">AB0H72_05625</name>
</gene>
<sequence length="292" mass="31052">MRTTPSPLSAPLRRRYGTQTVAYREAGTGPAVLLLHGWPQTGAAWRKVVPLLQDTMAVVVPDLPGFGASSRPPTGYDKVAVAATLHNLMRDLGHDTYHAVGHDVGGQVLLPLAHTAAGAVRTVTFVEAGIPGLGNSLASGNPFTGGSWHFGFNMLPDLPETLITGREDVYLRWLFHRDSIGMVVGDAVDDAFDEYVQGFRAPGGIRGAMEHYRALPTDIADNRALAAENSAAAAALVVGARQGVGLGWLDSVEEAFTTVASAWIEDCGHYVPEERPTELAGLLRAHWSGAAR</sequence>
<name>A0ABV3F382_9NOCA</name>
<dbReference type="InterPro" id="IPR000639">
    <property type="entry name" value="Epox_hydrolase-like"/>
</dbReference>
<comment type="caution">
    <text evidence="2">The sequence shown here is derived from an EMBL/GenBank/DDBJ whole genome shotgun (WGS) entry which is preliminary data.</text>
</comment>
<dbReference type="Proteomes" id="UP001551658">
    <property type="component" value="Unassembled WGS sequence"/>
</dbReference>
<dbReference type="RefSeq" id="WP_357974188.1">
    <property type="nucleotide sequence ID" value="NZ_JBFAIH010000002.1"/>
</dbReference>
<dbReference type="PRINTS" id="PR00412">
    <property type="entry name" value="EPOXHYDRLASE"/>
</dbReference>
<dbReference type="GO" id="GO:0016787">
    <property type="term" value="F:hydrolase activity"/>
    <property type="evidence" value="ECO:0007669"/>
    <property type="project" value="UniProtKB-KW"/>
</dbReference>
<dbReference type="InterPro" id="IPR050266">
    <property type="entry name" value="AB_hydrolase_sf"/>
</dbReference>
<evidence type="ECO:0000259" key="1">
    <source>
        <dbReference type="Pfam" id="PF00561"/>
    </source>
</evidence>
<feature type="domain" description="AB hydrolase-1" evidence="1">
    <location>
        <begin position="30"/>
        <end position="135"/>
    </location>
</feature>
<protein>
    <submittedName>
        <fullName evidence="2">Alpha/beta hydrolase</fullName>
    </submittedName>
</protein>
<evidence type="ECO:0000313" key="3">
    <source>
        <dbReference type="Proteomes" id="UP001551658"/>
    </source>
</evidence>
<dbReference type="InterPro" id="IPR029058">
    <property type="entry name" value="AB_hydrolase_fold"/>
</dbReference>
<reference evidence="2 3" key="1">
    <citation type="submission" date="2024-06" db="EMBL/GenBank/DDBJ databases">
        <title>The Natural Products Discovery Center: Release of the First 8490 Sequenced Strains for Exploring Actinobacteria Biosynthetic Diversity.</title>
        <authorList>
            <person name="Kalkreuter E."/>
            <person name="Kautsar S.A."/>
            <person name="Yang D."/>
            <person name="Bader C.D."/>
            <person name="Teijaro C.N."/>
            <person name="Fluegel L."/>
            <person name="Davis C.M."/>
            <person name="Simpson J.R."/>
            <person name="Lauterbach L."/>
            <person name="Steele A.D."/>
            <person name="Gui C."/>
            <person name="Meng S."/>
            <person name="Li G."/>
            <person name="Viehrig K."/>
            <person name="Ye F."/>
            <person name="Su P."/>
            <person name="Kiefer A.F."/>
            <person name="Nichols A."/>
            <person name="Cepeda A.J."/>
            <person name="Yan W."/>
            <person name="Fan B."/>
            <person name="Jiang Y."/>
            <person name="Adhikari A."/>
            <person name="Zheng C.-J."/>
            <person name="Schuster L."/>
            <person name="Cowan T.M."/>
            <person name="Smanski M.J."/>
            <person name="Chevrette M.G."/>
            <person name="De Carvalho L.P.S."/>
            <person name="Shen B."/>
        </authorList>
    </citation>
    <scope>NUCLEOTIDE SEQUENCE [LARGE SCALE GENOMIC DNA]</scope>
    <source>
        <strain evidence="2 3">NPDC050671</strain>
    </source>
</reference>
<dbReference type="Pfam" id="PF00561">
    <property type="entry name" value="Abhydrolase_1"/>
    <property type="match status" value="1"/>
</dbReference>
<dbReference type="EMBL" id="JBFAIH010000002">
    <property type="protein sequence ID" value="MEV0362164.1"/>
    <property type="molecule type" value="Genomic_DNA"/>
</dbReference>
<keyword evidence="2" id="KW-0378">Hydrolase</keyword>
<dbReference type="InterPro" id="IPR000073">
    <property type="entry name" value="AB_hydrolase_1"/>
</dbReference>
<organism evidence="2 3">
    <name type="scientific">Nocardia fusca</name>
    <dbReference type="NCBI Taxonomy" id="941183"/>
    <lineage>
        <taxon>Bacteria</taxon>
        <taxon>Bacillati</taxon>
        <taxon>Actinomycetota</taxon>
        <taxon>Actinomycetes</taxon>
        <taxon>Mycobacteriales</taxon>
        <taxon>Nocardiaceae</taxon>
        <taxon>Nocardia</taxon>
    </lineage>
</organism>
<dbReference type="Gene3D" id="3.40.50.1820">
    <property type="entry name" value="alpha/beta hydrolase"/>
    <property type="match status" value="1"/>
</dbReference>
<proteinExistence type="predicted"/>
<dbReference type="SUPFAM" id="SSF53474">
    <property type="entry name" value="alpha/beta-Hydrolases"/>
    <property type="match status" value="1"/>
</dbReference>
<dbReference type="PANTHER" id="PTHR43798">
    <property type="entry name" value="MONOACYLGLYCEROL LIPASE"/>
    <property type="match status" value="1"/>
</dbReference>
<accession>A0ABV3F382</accession>
<evidence type="ECO:0000313" key="2">
    <source>
        <dbReference type="EMBL" id="MEV0362164.1"/>
    </source>
</evidence>
<keyword evidence="3" id="KW-1185">Reference proteome</keyword>